<dbReference type="SUPFAM" id="SSF48726">
    <property type="entry name" value="Immunoglobulin"/>
    <property type="match status" value="2"/>
</dbReference>
<keyword evidence="1" id="KW-0393">Immunoglobulin domain</keyword>
<feature type="transmembrane region" description="Helical" evidence="2">
    <location>
        <begin position="411"/>
        <end position="432"/>
    </location>
</feature>
<evidence type="ECO:0000256" key="2">
    <source>
        <dbReference type="SAM" id="Phobius"/>
    </source>
</evidence>
<dbReference type="PANTHER" id="PTHR23411">
    <property type="entry name" value="TAPASIN"/>
    <property type="match status" value="1"/>
</dbReference>
<protein>
    <submittedName>
        <fullName evidence="5">Tapasin-related protein-like isoform X1</fullName>
    </submittedName>
</protein>
<dbReference type="PROSITE" id="PS00290">
    <property type="entry name" value="IG_MHC"/>
    <property type="match status" value="1"/>
</dbReference>
<keyword evidence="2" id="KW-0472">Membrane</keyword>
<dbReference type="AlphaFoldDB" id="A0A6P8G0X9"/>
<sequence length="442" mass="49822">MDDLSRQLGGCSTGYMIGDSLVNHFMYADDLALLSPSTAVSCSLQSIHGVRWQPCQFIDEHAVRNEKGQMETKYIHRDAGLQFGQLGDSLVHPELITFLVTASKVDMRRYVKDEVDTIQCEVRRYSTGGFQKRWPGMGAQEQDLWFACTLRHAEGLFVITTFLRHSPSNPNALQPDFQHWTPVTDRDTVSTTAVMMVLSNTPSVEIGLLKEQTLNCEFALDHKSPGLTVEWHLQRIGDRSKLFTYDSGVSMKAITRGDASLKINSTKLTSEGTYMCVVHVPPLYGSQEIALHIMEPPRVSLSVSSEVSLVVGGEQKVVCEAVGYYPLDVHMEWLKKSLSPGASRMPEVLKVDMYSSHRRHQDGTYSVSAFFLLQPTLQDSGYRYTCRVSHVALRVPIRKSFTLSVTEEYSVMWYIFLIGLLMLALLCFKILAERQARKSKPY</sequence>
<dbReference type="RefSeq" id="XP_031429311.1">
    <property type="nucleotide sequence ID" value="XM_031573451.2"/>
</dbReference>
<keyword evidence="2" id="KW-1133">Transmembrane helix</keyword>
<dbReference type="GeneID" id="105907793"/>
<dbReference type="InterPro" id="IPR013783">
    <property type="entry name" value="Ig-like_fold"/>
</dbReference>
<dbReference type="PROSITE" id="PS50835">
    <property type="entry name" value="IG_LIKE"/>
    <property type="match status" value="2"/>
</dbReference>
<dbReference type="InterPro" id="IPR036179">
    <property type="entry name" value="Ig-like_dom_sf"/>
</dbReference>
<accession>A0A6P8G0X9</accession>
<feature type="domain" description="Ig-like" evidence="3">
    <location>
        <begin position="297"/>
        <end position="402"/>
    </location>
</feature>
<dbReference type="Pfam" id="PF07686">
    <property type="entry name" value="V-set"/>
    <property type="match status" value="1"/>
</dbReference>
<dbReference type="SMART" id="SM00407">
    <property type="entry name" value="IGc1"/>
    <property type="match status" value="1"/>
</dbReference>
<dbReference type="InterPro" id="IPR003006">
    <property type="entry name" value="Ig/MHC_CS"/>
</dbReference>
<dbReference type="KEGG" id="char:105907793"/>
<dbReference type="SMART" id="SM00409">
    <property type="entry name" value="IG"/>
    <property type="match status" value="2"/>
</dbReference>
<dbReference type="InterPro" id="IPR003597">
    <property type="entry name" value="Ig_C1-set"/>
</dbReference>
<organism evidence="4 5">
    <name type="scientific">Clupea harengus</name>
    <name type="common">Atlantic herring</name>
    <dbReference type="NCBI Taxonomy" id="7950"/>
    <lineage>
        <taxon>Eukaryota</taxon>
        <taxon>Metazoa</taxon>
        <taxon>Chordata</taxon>
        <taxon>Craniata</taxon>
        <taxon>Vertebrata</taxon>
        <taxon>Euteleostomi</taxon>
        <taxon>Actinopterygii</taxon>
        <taxon>Neopterygii</taxon>
        <taxon>Teleostei</taxon>
        <taxon>Clupei</taxon>
        <taxon>Clupeiformes</taxon>
        <taxon>Clupeoidei</taxon>
        <taxon>Clupeidae</taxon>
        <taxon>Clupea</taxon>
    </lineage>
</organism>
<proteinExistence type="predicted"/>
<evidence type="ECO:0000313" key="5">
    <source>
        <dbReference type="RefSeq" id="XP_031429311.1"/>
    </source>
</evidence>
<reference evidence="5" key="1">
    <citation type="submission" date="2025-08" db="UniProtKB">
        <authorList>
            <consortium name="RefSeq"/>
        </authorList>
    </citation>
    <scope>IDENTIFICATION</scope>
</reference>
<dbReference type="OrthoDB" id="354769at2759"/>
<evidence type="ECO:0000256" key="1">
    <source>
        <dbReference type="ARBA" id="ARBA00023319"/>
    </source>
</evidence>
<evidence type="ECO:0000259" key="3">
    <source>
        <dbReference type="PROSITE" id="PS50835"/>
    </source>
</evidence>
<dbReference type="Gene3D" id="2.60.40.10">
    <property type="entry name" value="Immunoglobulins"/>
    <property type="match status" value="2"/>
</dbReference>
<dbReference type="InterPro" id="IPR007110">
    <property type="entry name" value="Ig-like_dom"/>
</dbReference>
<feature type="domain" description="Ig-like" evidence="3">
    <location>
        <begin position="192"/>
        <end position="278"/>
    </location>
</feature>
<dbReference type="Pfam" id="PF07654">
    <property type="entry name" value="C1-set"/>
    <property type="match status" value="1"/>
</dbReference>
<keyword evidence="4" id="KW-1185">Reference proteome</keyword>
<keyword evidence="2" id="KW-0812">Transmembrane</keyword>
<dbReference type="InterPro" id="IPR013106">
    <property type="entry name" value="Ig_V-set"/>
</dbReference>
<evidence type="ECO:0000313" key="4">
    <source>
        <dbReference type="Proteomes" id="UP000515152"/>
    </source>
</evidence>
<dbReference type="Proteomes" id="UP000515152">
    <property type="component" value="Chromosome 9"/>
</dbReference>
<dbReference type="InterPro" id="IPR050380">
    <property type="entry name" value="Immune_Resp_Modulators"/>
</dbReference>
<name>A0A6P8G0X9_CLUHA</name>
<gene>
    <name evidence="5" type="primary">LOC105907793</name>
</gene>
<dbReference type="InterPro" id="IPR003599">
    <property type="entry name" value="Ig_sub"/>
</dbReference>